<organism evidence="2 3">
    <name type="scientific">Sphingomonas paeninsulae</name>
    <dbReference type="NCBI Taxonomy" id="2319844"/>
    <lineage>
        <taxon>Bacteria</taxon>
        <taxon>Pseudomonadati</taxon>
        <taxon>Pseudomonadota</taxon>
        <taxon>Alphaproteobacteria</taxon>
        <taxon>Sphingomonadales</taxon>
        <taxon>Sphingomonadaceae</taxon>
        <taxon>Sphingomonas</taxon>
    </lineage>
</organism>
<keyword evidence="3" id="KW-1185">Reference proteome</keyword>
<accession>A0A494TDY1</accession>
<sequence>MSETDTIDRVITCERIHNFRDYGGYSTSHGRLRSGWLYRSAQHFDANAADLARVSGLGLAVVIDLRGRSERREAPCPRPDGFDAEIVSIEDETVTQAPHIEAARAEMTAEEARASMANAYHTMPFRPVLMQLYTRYFEKLAEVDGPSLIHCLAGKDRTGIAVALLHHVVNVHPDDMMADYLLTNVTGNIEARVRAGGRHVKARMGEMSDDALRALMSVEPMFLQNGFKAMAEQYGSIDGYLSEGLGVTPERRERIIARLTV</sequence>
<evidence type="ECO:0000313" key="3">
    <source>
        <dbReference type="Proteomes" id="UP000276254"/>
    </source>
</evidence>
<gene>
    <name evidence="2" type="ORF">D3Y57_03375</name>
</gene>
<dbReference type="Gene3D" id="3.90.190.10">
    <property type="entry name" value="Protein tyrosine phosphatase superfamily"/>
    <property type="match status" value="1"/>
</dbReference>
<dbReference type="GO" id="GO:0004721">
    <property type="term" value="F:phosphoprotein phosphatase activity"/>
    <property type="evidence" value="ECO:0007669"/>
    <property type="project" value="InterPro"/>
</dbReference>
<name>A0A494TDY1_SPHPE</name>
<proteinExistence type="inferred from homology"/>
<dbReference type="AlphaFoldDB" id="A0A494TDY1"/>
<dbReference type="EMBL" id="CP032828">
    <property type="protein sequence ID" value="AYJ85472.1"/>
    <property type="molecule type" value="Genomic_DNA"/>
</dbReference>
<dbReference type="Proteomes" id="UP000276254">
    <property type="component" value="Plasmid unnamed1"/>
</dbReference>
<dbReference type="RefSeq" id="WP_121152098.1">
    <property type="nucleotide sequence ID" value="NZ_CP032828.1"/>
</dbReference>
<dbReference type="SUPFAM" id="SSF52799">
    <property type="entry name" value="(Phosphotyrosine protein) phosphatases II"/>
    <property type="match status" value="1"/>
</dbReference>
<geneLocation type="plasmid" evidence="2">
    <name>unnamed1</name>
</geneLocation>
<reference evidence="2 3" key="1">
    <citation type="submission" date="2018-09" db="EMBL/GenBank/DDBJ databases">
        <title>Sphingomonas peninsula sp. nov., isolated from fildes peninsula, Antarctic soil.</title>
        <authorList>
            <person name="Yingchao G."/>
        </authorList>
    </citation>
    <scope>NUCLEOTIDE SEQUENCE [LARGE SCALE GENOMIC DNA]</scope>
    <source>
        <strain evidence="2 3">YZ-8</strain>
        <plasmid evidence="2 3">unnamed1</plasmid>
    </source>
</reference>
<protein>
    <submittedName>
        <fullName evidence="2">Tyrosine-protein phosphatase</fullName>
    </submittedName>
</protein>
<dbReference type="PANTHER" id="PTHR31126:SF1">
    <property type="entry name" value="TYROSINE SPECIFIC PROTEIN PHOSPHATASES DOMAIN-CONTAINING PROTEIN"/>
    <property type="match status" value="1"/>
</dbReference>
<evidence type="ECO:0000313" key="2">
    <source>
        <dbReference type="EMBL" id="AYJ85472.1"/>
    </source>
</evidence>
<evidence type="ECO:0000256" key="1">
    <source>
        <dbReference type="ARBA" id="ARBA00009580"/>
    </source>
</evidence>
<dbReference type="PANTHER" id="PTHR31126">
    <property type="entry name" value="TYROSINE-PROTEIN PHOSPHATASE"/>
    <property type="match status" value="1"/>
</dbReference>
<dbReference type="PROSITE" id="PS00383">
    <property type="entry name" value="TYR_PHOSPHATASE_1"/>
    <property type="match status" value="1"/>
</dbReference>
<dbReference type="InterPro" id="IPR026893">
    <property type="entry name" value="Tyr/Ser_Pase_IphP-type"/>
</dbReference>
<dbReference type="KEGG" id="spha:D3Y57_03375"/>
<dbReference type="InterPro" id="IPR029021">
    <property type="entry name" value="Prot-tyrosine_phosphatase-like"/>
</dbReference>
<dbReference type="Pfam" id="PF13350">
    <property type="entry name" value="Y_phosphatase3"/>
    <property type="match status" value="1"/>
</dbReference>
<comment type="similarity">
    <text evidence="1">Belongs to the protein-tyrosine phosphatase family.</text>
</comment>
<dbReference type="InterPro" id="IPR016130">
    <property type="entry name" value="Tyr_Pase_AS"/>
</dbReference>
<keyword evidence="2" id="KW-0614">Plasmid</keyword>
<dbReference type="OrthoDB" id="1188001at2"/>